<organism evidence="1 2">
    <name type="scientific">Ooceraea biroi</name>
    <name type="common">Clonal raider ant</name>
    <name type="synonym">Cerapachys biroi</name>
    <dbReference type="NCBI Taxonomy" id="2015173"/>
    <lineage>
        <taxon>Eukaryota</taxon>
        <taxon>Metazoa</taxon>
        <taxon>Ecdysozoa</taxon>
        <taxon>Arthropoda</taxon>
        <taxon>Hexapoda</taxon>
        <taxon>Insecta</taxon>
        <taxon>Pterygota</taxon>
        <taxon>Neoptera</taxon>
        <taxon>Endopterygota</taxon>
        <taxon>Hymenoptera</taxon>
        <taxon>Apocrita</taxon>
        <taxon>Aculeata</taxon>
        <taxon>Formicoidea</taxon>
        <taxon>Formicidae</taxon>
        <taxon>Dorylinae</taxon>
        <taxon>Ooceraea</taxon>
    </lineage>
</organism>
<accession>A0A026WVY4</accession>
<protein>
    <submittedName>
        <fullName evidence="1">Uncharacterized protein</fullName>
    </submittedName>
</protein>
<keyword evidence="2" id="KW-1185">Reference proteome</keyword>
<evidence type="ECO:0000313" key="2">
    <source>
        <dbReference type="Proteomes" id="UP000053097"/>
    </source>
</evidence>
<dbReference type="EMBL" id="KK107078">
    <property type="protein sequence ID" value="EZA60225.1"/>
    <property type="molecule type" value="Genomic_DNA"/>
</dbReference>
<evidence type="ECO:0000313" key="1">
    <source>
        <dbReference type="EMBL" id="EZA60225.1"/>
    </source>
</evidence>
<dbReference type="AlphaFoldDB" id="A0A026WVY4"/>
<sequence length="82" mass="9232">MSNHIQPIESRIEPSLLSRFCDTTRVSIITTESSHTSAMKSSSSLAEASSLCRMDRLPGKPQCLISMMDQSNPRARWLRNYS</sequence>
<proteinExistence type="predicted"/>
<reference evidence="1 2" key="1">
    <citation type="journal article" date="2014" name="Curr. Biol.">
        <title>The genome of the clonal raider ant Cerapachys biroi.</title>
        <authorList>
            <person name="Oxley P.R."/>
            <person name="Ji L."/>
            <person name="Fetter-Pruneda I."/>
            <person name="McKenzie S.K."/>
            <person name="Li C."/>
            <person name="Hu H."/>
            <person name="Zhang G."/>
            <person name="Kronauer D.J."/>
        </authorList>
    </citation>
    <scope>NUCLEOTIDE SEQUENCE [LARGE SCALE GENOMIC DNA]</scope>
</reference>
<dbReference type="Proteomes" id="UP000053097">
    <property type="component" value="Unassembled WGS sequence"/>
</dbReference>
<gene>
    <name evidence="1" type="ORF">X777_13313</name>
</gene>
<name>A0A026WVY4_OOCBI</name>